<dbReference type="Proteomes" id="UP000035740">
    <property type="component" value="Unassembled WGS sequence"/>
</dbReference>
<reference evidence="6 7" key="1">
    <citation type="journal article" date="2014" name="Nature">
        <title>The genome of the recently domesticated crop plant sugar beet (Beta vulgaris).</title>
        <authorList>
            <person name="Dohm J.C."/>
            <person name="Minoche A.E."/>
            <person name="Holtgrawe D."/>
            <person name="Capella-Gutierrez S."/>
            <person name="Zakrzewski F."/>
            <person name="Tafer H."/>
            <person name="Rupp O."/>
            <person name="Sorensen T.R."/>
            <person name="Stracke R."/>
            <person name="Reinhardt R."/>
            <person name="Goesmann A."/>
            <person name="Kraft T."/>
            <person name="Schulz B."/>
            <person name="Stadler P.F."/>
            <person name="Schmidt T."/>
            <person name="Gabaldon T."/>
            <person name="Lehrach H."/>
            <person name="Weisshaar B."/>
            <person name="Himmelbauer H."/>
        </authorList>
    </citation>
    <scope>NUCLEOTIDE SEQUENCE [LARGE SCALE GENOMIC DNA]</scope>
    <source>
        <tissue evidence="6">Taproot</tissue>
    </source>
</reference>
<dbReference type="InterPro" id="IPR042491">
    <property type="entry name" value="Vps35_C"/>
</dbReference>
<dbReference type="InterPro" id="IPR005378">
    <property type="entry name" value="Vps35"/>
</dbReference>
<feature type="non-terminal residue" evidence="6">
    <location>
        <position position="1"/>
    </location>
</feature>
<dbReference type="GO" id="GO:0005770">
    <property type="term" value="C:late endosome"/>
    <property type="evidence" value="ECO:0007669"/>
    <property type="project" value="TreeGrafter"/>
</dbReference>
<dbReference type="PANTHER" id="PTHR11099:SF0">
    <property type="entry name" value="VACUOLAR PROTEIN SORTING-ASSOCIATED PROTEIN 35"/>
    <property type="match status" value="1"/>
</dbReference>
<evidence type="ECO:0000256" key="5">
    <source>
        <dbReference type="ARBA" id="ARBA00023136"/>
    </source>
</evidence>
<dbReference type="Gramene" id="KMS94171">
    <property type="protein sequence ID" value="KMS94171"/>
    <property type="gene ID" value="BVRB_024090"/>
</dbReference>
<keyword evidence="5" id="KW-0472">Membrane</keyword>
<dbReference type="EMBL" id="KQ095587">
    <property type="protein sequence ID" value="KMS94171.1"/>
    <property type="molecule type" value="Genomic_DNA"/>
</dbReference>
<dbReference type="GO" id="GO:0005829">
    <property type="term" value="C:cytosol"/>
    <property type="evidence" value="ECO:0007669"/>
    <property type="project" value="GOC"/>
</dbReference>
<evidence type="ECO:0000313" key="7">
    <source>
        <dbReference type="Proteomes" id="UP000035740"/>
    </source>
</evidence>
<dbReference type="AlphaFoldDB" id="A0A0J8AZM4"/>
<evidence type="ECO:0000256" key="3">
    <source>
        <dbReference type="ARBA" id="ARBA00022448"/>
    </source>
</evidence>
<keyword evidence="7" id="KW-1185">Reference proteome</keyword>
<keyword evidence="3" id="KW-0813">Transport</keyword>
<dbReference type="Gene3D" id="1.25.40.660">
    <property type="entry name" value="Vacuolar protein sorting-associated protein 35, helical subcomplex Vps35-C"/>
    <property type="match status" value="1"/>
</dbReference>
<organism evidence="6 7">
    <name type="scientific">Beta vulgaris subsp. vulgaris</name>
    <name type="common">Beet</name>
    <dbReference type="NCBI Taxonomy" id="3555"/>
    <lineage>
        <taxon>Eukaryota</taxon>
        <taxon>Viridiplantae</taxon>
        <taxon>Streptophyta</taxon>
        <taxon>Embryophyta</taxon>
        <taxon>Tracheophyta</taxon>
        <taxon>Spermatophyta</taxon>
        <taxon>Magnoliopsida</taxon>
        <taxon>eudicotyledons</taxon>
        <taxon>Gunneridae</taxon>
        <taxon>Pentapetalae</taxon>
        <taxon>Caryophyllales</taxon>
        <taxon>Chenopodiaceae</taxon>
        <taxon>Betoideae</taxon>
        <taxon>Beta</taxon>
    </lineage>
</organism>
<dbReference type="OrthoDB" id="10258141at2759"/>
<gene>
    <name evidence="6" type="ORF">BVRB_024090</name>
</gene>
<dbReference type="PANTHER" id="PTHR11099">
    <property type="entry name" value="VACUOLAR SORTING PROTEIN 35"/>
    <property type="match status" value="1"/>
</dbReference>
<evidence type="ECO:0000313" key="6">
    <source>
        <dbReference type="EMBL" id="KMS94171.1"/>
    </source>
</evidence>
<evidence type="ECO:0000256" key="4">
    <source>
        <dbReference type="ARBA" id="ARBA00022927"/>
    </source>
</evidence>
<keyword evidence="4" id="KW-0653">Protein transport</keyword>
<dbReference type="GO" id="GO:0030906">
    <property type="term" value="C:retromer, cargo-selective complex"/>
    <property type="evidence" value="ECO:0007669"/>
    <property type="project" value="InterPro"/>
</dbReference>
<comment type="subcellular location">
    <subcellularLocation>
        <location evidence="1">Membrane</location>
        <topology evidence="1">Peripheral membrane protein</topology>
    </subcellularLocation>
</comment>
<proteinExistence type="inferred from homology"/>
<evidence type="ECO:0000256" key="1">
    <source>
        <dbReference type="ARBA" id="ARBA00004170"/>
    </source>
</evidence>
<comment type="similarity">
    <text evidence="2">Belongs to the VPS35 family.</text>
</comment>
<dbReference type="GO" id="GO:0042147">
    <property type="term" value="P:retrograde transport, endosome to Golgi"/>
    <property type="evidence" value="ECO:0007669"/>
    <property type="project" value="InterPro"/>
</dbReference>
<evidence type="ECO:0000256" key="2">
    <source>
        <dbReference type="ARBA" id="ARBA00006536"/>
    </source>
</evidence>
<accession>A0A0J8AZM4</accession>
<feature type="non-terminal residue" evidence="6">
    <location>
        <position position="253"/>
    </location>
</feature>
<dbReference type="Pfam" id="PF03635">
    <property type="entry name" value="Vps35"/>
    <property type="match status" value="1"/>
</dbReference>
<dbReference type="GO" id="GO:0006886">
    <property type="term" value="P:intracellular protein transport"/>
    <property type="evidence" value="ECO:0007669"/>
    <property type="project" value="TreeGrafter"/>
</dbReference>
<sequence>CSKRVQNLSFNKAGYATQDVLSLQVALISFASKVYPDRLSYIDDILQFSSSVLQGSAVKLAPPKSVRHVVKLLTIPLETISVKVLDLSHYTSVLKYLDYSNRRQVANAIVQSVLETSVVLNDSSKLSTLFDYIAPLLRDMDDASKETELDMDFQQEQHDLAKLIHLVYHQNTDYHYQLLLFVKQQISNRTSDRLSYTVPSLSFELLRLVPRVFEREQREDRDQTVNSRAIFKTTHQVISSIVTTSPQLAVRLF</sequence>
<name>A0A0J8AZM4_BETVV</name>
<protein>
    <submittedName>
        <fullName evidence="6">Uncharacterized protein</fullName>
    </submittedName>
</protein>